<keyword evidence="2" id="KW-1185">Reference proteome</keyword>
<proteinExistence type="predicted"/>
<dbReference type="Proteomes" id="UP001234178">
    <property type="component" value="Unassembled WGS sequence"/>
</dbReference>
<evidence type="ECO:0000313" key="2">
    <source>
        <dbReference type="Proteomes" id="UP001234178"/>
    </source>
</evidence>
<reference evidence="1 2" key="1">
    <citation type="journal article" date="2023" name="Nucleic Acids Res.">
        <title>The hologenome of Daphnia magna reveals possible DNA methylation and microbiome-mediated evolution of the host genome.</title>
        <authorList>
            <person name="Chaturvedi A."/>
            <person name="Li X."/>
            <person name="Dhandapani V."/>
            <person name="Marshall H."/>
            <person name="Kissane S."/>
            <person name="Cuenca-Cambronero M."/>
            <person name="Asole G."/>
            <person name="Calvet F."/>
            <person name="Ruiz-Romero M."/>
            <person name="Marangio P."/>
            <person name="Guigo R."/>
            <person name="Rago D."/>
            <person name="Mirbahai L."/>
            <person name="Eastwood N."/>
            <person name="Colbourne J.K."/>
            <person name="Zhou J."/>
            <person name="Mallon E."/>
            <person name="Orsini L."/>
        </authorList>
    </citation>
    <scope>NUCLEOTIDE SEQUENCE [LARGE SCALE GENOMIC DNA]</scope>
    <source>
        <strain evidence="1">LRV0_1</strain>
    </source>
</reference>
<dbReference type="EMBL" id="JAOYFB010000040">
    <property type="protein sequence ID" value="KAK4035560.1"/>
    <property type="molecule type" value="Genomic_DNA"/>
</dbReference>
<accession>A0ABR0B1I4</accession>
<name>A0ABR0B1I4_9CRUS</name>
<organism evidence="1 2">
    <name type="scientific">Daphnia magna</name>
    <dbReference type="NCBI Taxonomy" id="35525"/>
    <lineage>
        <taxon>Eukaryota</taxon>
        <taxon>Metazoa</taxon>
        <taxon>Ecdysozoa</taxon>
        <taxon>Arthropoda</taxon>
        <taxon>Crustacea</taxon>
        <taxon>Branchiopoda</taxon>
        <taxon>Diplostraca</taxon>
        <taxon>Cladocera</taxon>
        <taxon>Anomopoda</taxon>
        <taxon>Daphniidae</taxon>
        <taxon>Daphnia</taxon>
    </lineage>
</organism>
<comment type="caution">
    <text evidence="1">The sequence shown here is derived from an EMBL/GenBank/DDBJ whole genome shotgun (WGS) entry which is preliminary data.</text>
</comment>
<protein>
    <submittedName>
        <fullName evidence="1">Uncharacterized protein</fullName>
    </submittedName>
</protein>
<gene>
    <name evidence="1" type="ORF">OUZ56_027647</name>
</gene>
<evidence type="ECO:0000313" key="1">
    <source>
        <dbReference type="EMBL" id="KAK4035560.1"/>
    </source>
</evidence>
<sequence>MYPEVHYKVREAPALPYLCITSYSNLPTPPISDSVCRSTLCEITENKEQPIRPPSTHADTTQQVAPKILLGLSGGVNILPPIFCDEHCVKGIPQSSRLRRYFYD</sequence>